<dbReference type="Pfam" id="PF01638">
    <property type="entry name" value="HxlR"/>
    <property type="match status" value="1"/>
</dbReference>
<keyword evidence="2" id="KW-0238">DNA-binding</keyword>
<dbReference type="AlphaFoldDB" id="A0A9E8NJ02"/>
<dbReference type="InterPro" id="IPR011991">
    <property type="entry name" value="ArsR-like_HTH"/>
</dbReference>
<protein>
    <submittedName>
        <fullName evidence="5">Helix-turn-helix domain-containing protein</fullName>
    </submittedName>
</protein>
<dbReference type="InterPro" id="IPR036390">
    <property type="entry name" value="WH_DNA-bd_sf"/>
</dbReference>
<evidence type="ECO:0000256" key="2">
    <source>
        <dbReference type="ARBA" id="ARBA00023125"/>
    </source>
</evidence>
<dbReference type="CDD" id="cd00090">
    <property type="entry name" value="HTH_ARSR"/>
    <property type="match status" value="1"/>
</dbReference>
<dbReference type="InterPro" id="IPR002577">
    <property type="entry name" value="HTH_HxlR"/>
</dbReference>
<dbReference type="GO" id="GO:0003677">
    <property type="term" value="F:DNA binding"/>
    <property type="evidence" value="ECO:0007669"/>
    <property type="project" value="UniProtKB-KW"/>
</dbReference>
<keyword evidence="1" id="KW-0805">Transcription regulation</keyword>
<evidence type="ECO:0000256" key="1">
    <source>
        <dbReference type="ARBA" id="ARBA00023015"/>
    </source>
</evidence>
<sequence length="124" mass="14179">MMRNRNDLLDTPSHEVCNSKLAAVGDALYVIGGKWRLRIIVALSDGNKRFNELQREITGISARVLSNELKELEMNGFVERKVYTDVPVVIEYELTEYSQTLDTVVQSLVEWGEMHRAKIRQGVI</sequence>
<evidence type="ECO:0000313" key="5">
    <source>
        <dbReference type="EMBL" id="WAC15162.1"/>
    </source>
</evidence>
<dbReference type="KEGG" id="dpf:ON006_14575"/>
<dbReference type="PROSITE" id="PS51118">
    <property type="entry name" value="HTH_HXLR"/>
    <property type="match status" value="1"/>
</dbReference>
<dbReference type="GO" id="GO:0006355">
    <property type="term" value="P:regulation of DNA-templated transcription"/>
    <property type="evidence" value="ECO:0007669"/>
    <property type="project" value="UniProtKB-ARBA"/>
</dbReference>
<dbReference type="Proteomes" id="UP001164653">
    <property type="component" value="Chromosome"/>
</dbReference>
<name>A0A9E8NJ02_9BACT</name>
<dbReference type="EMBL" id="CP112998">
    <property type="protein sequence ID" value="WAC15162.1"/>
    <property type="molecule type" value="Genomic_DNA"/>
</dbReference>
<keyword evidence="3" id="KW-0804">Transcription</keyword>
<dbReference type="Gene3D" id="1.10.10.10">
    <property type="entry name" value="Winged helix-like DNA-binding domain superfamily/Winged helix DNA-binding domain"/>
    <property type="match status" value="1"/>
</dbReference>
<evidence type="ECO:0000259" key="4">
    <source>
        <dbReference type="PROSITE" id="PS51118"/>
    </source>
</evidence>
<organism evidence="5 6">
    <name type="scientific">Dyadobacter pollutisoli</name>
    <dbReference type="NCBI Taxonomy" id="2910158"/>
    <lineage>
        <taxon>Bacteria</taxon>
        <taxon>Pseudomonadati</taxon>
        <taxon>Bacteroidota</taxon>
        <taxon>Cytophagia</taxon>
        <taxon>Cytophagales</taxon>
        <taxon>Spirosomataceae</taxon>
        <taxon>Dyadobacter</taxon>
    </lineage>
</organism>
<evidence type="ECO:0000313" key="6">
    <source>
        <dbReference type="Proteomes" id="UP001164653"/>
    </source>
</evidence>
<dbReference type="SUPFAM" id="SSF46785">
    <property type="entry name" value="Winged helix' DNA-binding domain"/>
    <property type="match status" value="1"/>
</dbReference>
<dbReference type="RefSeq" id="WP_244823194.1">
    <property type="nucleotide sequence ID" value="NZ_CP112998.1"/>
</dbReference>
<keyword evidence="6" id="KW-1185">Reference proteome</keyword>
<dbReference type="InterPro" id="IPR036388">
    <property type="entry name" value="WH-like_DNA-bd_sf"/>
</dbReference>
<dbReference type="PANTHER" id="PTHR33204">
    <property type="entry name" value="TRANSCRIPTIONAL REGULATOR, MARR FAMILY"/>
    <property type="match status" value="1"/>
</dbReference>
<feature type="domain" description="HTH hxlR-type" evidence="4">
    <location>
        <begin position="17"/>
        <end position="120"/>
    </location>
</feature>
<accession>A0A9E8NJ02</accession>
<gene>
    <name evidence="5" type="ORF">ON006_14575</name>
</gene>
<reference evidence="5" key="1">
    <citation type="submission" date="2022-11" db="EMBL/GenBank/DDBJ databases">
        <title>Dyadobacter pollutisoli sp. nov., isolated from plastic dumped soil.</title>
        <authorList>
            <person name="Kim J.M."/>
            <person name="Kim K.R."/>
            <person name="Lee J.K."/>
            <person name="Hao L."/>
            <person name="Jeon C.O."/>
        </authorList>
    </citation>
    <scope>NUCLEOTIDE SEQUENCE</scope>
    <source>
        <strain evidence="5">U1</strain>
    </source>
</reference>
<evidence type="ECO:0000256" key="3">
    <source>
        <dbReference type="ARBA" id="ARBA00023163"/>
    </source>
</evidence>
<proteinExistence type="predicted"/>